<dbReference type="EMBL" id="BART01015746">
    <property type="protein sequence ID" value="GAG88249.1"/>
    <property type="molecule type" value="Genomic_DNA"/>
</dbReference>
<comment type="caution">
    <text evidence="3">The sequence shown here is derived from an EMBL/GenBank/DDBJ whole genome shotgun (WGS) entry which is preliminary data.</text>
</comment>
<reference evidence="3" key="1">
    <citation type="journal article" date="2014" name="Front. Microbiol.">
        <title>High frequency of phylogenetically diverse reductive dehalogenase-homologous genes in deep subseafloor sedimentary metagenomes.</title>
        <authorList>
            <person name="Kawai M."/>
            <person name="Futagami T."/>
            <person name="Toyoda A."/>
            <person name="Takaki Y."/>
            <person name="Nishi S."/>
            <person name="Hori S."/>
            <person name="Arai W."/>
            <person name="Tsubouchi T."/>
            <person name="Morono Y."/>
            <person name="Uchiyama I."/>
            <person name="Ito T."/>
            <person name="Fujiyama A."/>
            <person name="Inagaki F."/>
            <person name="Takami H."/>
        </authorList>
    </citation>
    <scope>NUCLEOTIDE SEQUENCE</scope>
    <source>
        <strain evidence="3">Expedition CK06-06</strain>
    </source>
</reference>
<feature type="non-terminal residue" evidence="3">
    <location>
        <position position="1"/>
    </location>
</feature>
<dbReference type="GO" id="GO:0008234">
    <property type="term" value="F:cysteine-type peptidase activity"/>
    <property type="evidence" value="ECO:0007669"/>
    <property type="project" value="InterPro"/>
</dbReference>
<dbReference type="GO" id="GO:0006508">
    <property type="term" value="P:proteolysis"/>
    <property type="evidence" value="ECO:0007669"/>
    <property type="project" value="InterPro"/>
</dbReference>
<evidence type="ECO:0000313" key="3">
    <source>
        <dbReference type="EMBL" id="GAG88249.1"/>
    </source>
</evidence>
<accession>X1AYE3</accession>
<name>X1AYE3_9ZZZZ</name>
<dbReference type="AlphaFoldDB" id="X1AYE3"/>
<dbReference type="InterPro" id="IPR029030">
    <property type="entry name" value="Caspase-like_dom_sf"/>
</dbReference>
<feature type="domain" description="Gingipain" evidence="2">
    <location>
        <begin position="14"/>
        <end position="306"/>
    </location>
</feature>
<organism evidence="3">
    <name type="scientific">marine sediment metagenome</name>
    <dbReference type="NCBI Taxonomy" id="412755"/>
    <lineage>
        <taxon>unclassified sequences</taxon>
        <taxon>metagenomes</taxon>
        <taxon>ecological metagenomes</taxon>
    </lineage>
</organism>
<dbReference type="InterPro" id="IPR029031">
    <property type="entry name" value="Gingipain_N_sf"/>
</dbReference>
<evidence type="ECO:0000259" key="2">
    <source>
        <dbReference type="Pfam" id="PF01364"/>
    </source>
</evidence>
<evidence type="ECO:0000256" key="1">
    <source>
        <dbReference type="ARBA" id="ARBA00022729"/>
    </source>
</evidence>
<dbReference type="Gene3D" id="3.40.50.10390">
    <property type="entry name" value="Gingipain r, domain 1"/>
    <property type="match status" value="1"/>
</dbReference>
<dbReference type="Gene3D" id="3.40.50.1460">
    <property type="match status" value="1"/>
</dbReference>
<dbReference type="InterPro" id="IPR001769">
    <property type="entry name" value="Gingipain"/>
</dbReference>
<keyword evidence="1" id="KW-0732">Signal</keyword>
<proteinExistence type="predicted"/>
<dbReference type="SUPFAM" id="SSF52129">
    <property type="entry name" value="Caspase-like"/>
    <property type="match status" value="1"/>
</dbReference>
<gene>
    <name evidence="3" type="ORF">S01H4_30494</name>
</gene>
<feature type="non-terminal residue" evidence="3">
    <location>
        <position position="307"/>
    </location>
</feature>
<protein>
    <recommendedName>
        <fullName evidence="2">Gingipain domain-containing protein</fullName>
    </recommendedName>
</protein>
<dbReference type="Pfam" id="PF01364">
    <property type="entry name" value="Peptidase_C25"/>
    <property type="match status" value="1"/>
</dbReference>
<sequence>GATCDERTTQPDTLVLCPLKFHEAMKTWVDYRSRQGHTVSVLAPAPSSLGIKKQIRATADLGALKHVLIVGDSGDHRSAPDELVTTDYVAAKINVRFGSEPEIATDNTYADLNNDGIPDLTIGRLPADSVEEVRRFTKRIIDYESSPSDCNWKRRVNIVAGVGGFGQVIDGLIEQTTKQIITDLIPGGYETTMTYGSWNSPYCPDPRRFSESVIQRFNEGCMFWVYIGHGSRHQLDRVYMPDQSHMILDNETASNMNCRCGNPIAIFLSCYTGATDDPKDCLAETMYRQENGPIAAICGTRITMPYA</sequence>